<dbReference type="EMBL" id="AFCT01001150">
    <property type="protein sequence ID" value="EHC87205.1"/>
    <property type="molecule type" value="Genomic_DNA"/>
</dbReference>
<protein>
    <submittedName>
        <fullName evidence="1">Uncharacterized protein</fullName>
    </submittedName>
</protein>
<name>G5QKI2_SALRU</name>
<dbReference type="Proteomes" id="UP000004903">
    <property type="component" value="Unassembled WGS sequence"/>
</dbReference>
<accession>G5QKI2</accession>
<sequence>MRVSAWEERSDGSPAAKRGLKQNYGVYCLYCNIKNI</sequence>
<reference evidence="1 2" key="1">
    <citation type="journal article" date="2011" name="BMC Genomics">
        <title>Genome sequencing reveals diversification of virulence factor content and possible host adaptation in distinct subpopulations of Salmonella enterica.</title>
        <authorList>
            <person name="den Bakker H.C."/>
            <person name="Moreno Switt A.I."/>
            <person name="Govoni G."/>
            <person name="Cummings C.A."/>
            <person name="Ranieri M.L."/>
            <person name="Degoricija L."/>
            <person name="Hoelzer K."/>
            <person name="Rodriguez-Rivera L.D."/>
            <person name="Brown S."/>
            <person name="Bolchacova E."/>
            <person name="Furtado M.R."/>
            <person name="Wiedmann M."/>
        </authorList>
    </citation>
    <scope>NUCLEOTIDE SEQUENCE [LARGE SCALE GENOMIC DNA]</scope>
    <source>
        <strain evidence="1 2">A4-653</strain>
    </source>
</reference>
<evidence type="ECO:0000313" key="1">
    <source>
        <dbReference type="EMBL" id="EHC87205.1"/>
    </source>
</evidence>
<organism evidence="1 2">
    <name type="scientific">Salmonella enterica subsp. enterica serovar Rubislaw str. A4-653</name>
    <dbReference type="NCBI Taxonomy" id="913081"/>
    <lineage>
        <taxon>Bacteria</taxon>
        <taxon>Pseudomonadati</taxon>
        <taxon>Pseudomonadota</taxon>
        <taxon>Gammaproteobacteria</taxon>
        <taxon>Enterobacterales</taxon>
        <taxon>Enterobacteriaceae</taxon>
        <taxon>Salmonella</taxon>
    </lineage>
</organism>
<evidence type="ECO:0000313" key="2">
    <source>
        <dbReference type="Proteomes" id="UP000004903"/>
    </source>
</evidence>
<gene>
    <name evidence="1" type="ORF">LTSERUB_3193</name>
</gene>
<proteinExistence type="predicted"/>
<comment type="caution">
    <text evidence="1">The sequence shown here is derived from an EMBL/GenBank/DDBJ whole genome shotgun (WGS) entry which is preliminary data.</text>
</comment>
<feature type="non-terminal residue" evidence="1">
    <location>
        <position position="36"/>
    </location>
</feature>
<dbReference type="AlphaFoldDB" id="G5QKI2"/>